<evidence type="ECO:0000259" key="1">
    <source>
        <dbReference type="Pfam" id="PF12697"/>
    </source>
</evidence>
<dbReference type="EMBL" id="CP159534">
    <property type="protein sequence ID" value="XCJ69184.1"/>
    <property type="molecule type" value="Genomic_DNA"/>
</dbReference>
<dbReference type="InterPro" id="IPR049492">
    <property type="entry name" value="BD-FAE-like_dom"/>
</dbReference>
<dbReference type="Pfam" id="PF12697">
    <property type="entry name" value="Abhydrolase_6"/>
    <property type="match status" value="1"/>
</dbReference>
<dbReference type="Gene3D" id="3.40.50.1820">
    <property type="entry name" value="alpha/beta hydrolase"/>
    <property type="match status" value="2"/>
</dbReference>
<evidence type="ECO:0000259" key="2">
    <source>
        <dbReference type="Pfam" id="PF20434"/>
    </source>
</evidence>
<protein>
    <submittedName>
        <fullName evidence="3">Alpha/beta fold hydrolase</fullName>
    </submittedName>
</protein>
<feature type="domain" description="BD-FAE-like" evidence="2">
    <location>
        <begin position="293"/>
        <end position="394"/>
    </location>
</feature>
<dbReference type="KEGG" id="stac:ABII15_04015"/>
<dbReference type="PANTHER" id="PTHR37017">
    <property type="entry name" value="AB HYDROLASE-1 DOMAIN-CONTAINING PROTEIN-RELATED"/>
    <property type="match status" value="1"/>
</dbReference>
<keyword evidence="3" id="KW-0378">Hydrolase</keyword>
<dbReference type="GO" id="GO:0016787">
    <property type="term" value="F:hydrolase activity"/>
    <property type="evidence" value="ECO:0007669"/>
    <property type="project" value="UniProtKB-KW"/>
</dbReference>
<proteinExistence type="predicted"/>
<name>A0AAU8IMV5_9ACTN</name>
<dbReference type="PANTHER" id="PTHR37017:SF11">
    <property type="entry name" value="ESTERASE_LIPASE_THIOESTERASE DOMAIN-CONTAINING PROTEIN"/>
    <property type="match status" value="1"/>
</dbReference>
<reference evidence="3" key="1">
    <citation type="submission" date="2024-06" db="EMBL/GenBank/DDBJ databases">
        <title>Streptomyces sp. strain HUAS MG91 genome sequences.</title>
        <authorList>
            <person name="Mo P."/>
        </authorList>
    </citation>
    <scope>NUCLEOTIDE SEQUENCE</scope>
    <source>
        <strain evidence="3">HUAS MG91</strain>
    </source>
</reference>
<dbReference type="AlphaFoldDB" id="A0AAU8IMV5"/>
<dbReference type="RefSeq" id="WP_353940869.1">
    <property type="nucleotide sequence ID" value="NZ_CP159534.1"/>
</dbReference>
<feature type="domain" description="AB hydrolase-1" evidence="1">
    <location>
        <begin position="4"/>
        <end position="244"/>
    </location>
</feature>
<dbReference type="InterPro" id="IPR000073">
    <property type="entry name" value="AB_hydrolase_1"/>
</dbReference>
<organism evidence="3">
    <name type="scientific">Streptomyces tabacisoli</name>
    <dbReference type="NCBI Taxonomy" id="3156398"/>
    <lineage>
        <taxon>Bacteria</taxon>
        <taxon>Bacillati</taxon>
        <taxon>Actinomycetota</taxon>
        <taxon>Actinomycetes</taxon>
        <taxon>Kitasatosporales</taxon>
        <taxon>Streptomycetaceae</taxon>
        <taxon>Streptomyces</taxon>
    </lineage>
</organism>
<gene>
    <name evidence="3" type="ORF">ABII15_04015</name>
</gene>
<sequence length="512" mass="53595">MTEFVLVPGLFTGPHVWRETAARLEAEGARAHPVDLPGKRAGDAAGGDLEADIARIVEIIDAIDAAGGGDAPEIVLVGHDYGVHPAVGAADRRPGRVARIVYVDTAPVSDGVPALATVPDQELRERLAAVGDTDGVLAPPARDAWPRWGSTAGVSEAALDRLTEHAAPQPLGTLLRPLRLSGAQLPPTTGVLCAKSGATLATVRMLLSFGDPMIKALARPEVTFFELPTGHWPMLSSPDRLAEVLLAAAAGGGESLADTADGSDAQDAATVGYFKPFLLDVTERPRERHGTVDLYVPEGAEETPRPAIVFVHGGPVPEGVEPTPRDWPTLVGYARCAADQGVVGVTLDHRLHAVTAYPTAAADVEAAVAAVRADPRVDADRIALWFFSGGGPLTAPWLSARPAWLRCLAANYPIMAPLPNWGVNDARFRPAEVVARGGTPPFVLVRVGREASAIAATVAEFLAAAEAGGAPVEVVDVPAAPHGFEGLDHSDDARDAVREAMRRVLGRLTARR</sequence>
<dbReference type="InterPro" id="IPR029058">
    <property type="entry name" value="AB_hydrolase_fold"/>
</dbReference>
<dbReference type="SUPFAM" id="SSF53474">
    <property type="entry name" value="alpha/beta-Hydrolases"/>
    <property type="match status" value="2"/>
</dbReference>
<dbReference type="InterPro" id="IPR052897">
    <property type="entry name" value="Sec-Metab_Biosynth_Hydrolase"/>
</dbReference>
<accession>A0AAU8IMV5</accession>
<dbReference type="Pfam" id="PF20434">
    <property type="entry name" value="BD-FAE"/>
    <property type="match status" value="1"/>
</dbReference>
<evidence type="ECO:0000313" key="3">
    <source>
        <dbReference type="EMBL" id="XCJ69184.1"/>
    </source>
</evidence>